<comment type="caution">
    <text evidence="1">The sequence shown here is derived from an EMBL/GenBank/DDBJ whole genome shotgun (WGS) entry which is preliminary data.</text>
</comment>
<name>A0A2U1QJM2_ARTAN</name>
<reference evidence="1 2" key="1">
    <citation type="journal article" date="2018" name="Mol. Plant">
        <title>The genome of Artemisia annua provides insight into the evolution of Asteraceae family and artemisinin biosynthesis.</title>
        <authorList>
            <person name="Shen Q."/>
            <person name="Zhang L."/>
            <person name="Liao Z."/>
            <person name="Wang S."/>
            <person name="Yan T."/>
            <person name="Shi P."/>
            <person name="Liu M."/>
            <person name="Fu X."/>
            <person name="Pan Q."/>
            <person name="Wang Y."/>
            <person name="Lv Z."/>
            <person name="Lu X."/>
            <person name="Zhang F."/>
            <person name="Jiang W."/>
            <person name="Ma Y."/>
            <person name="Chen M."/>
            <person name="Hao X."/>
            <person name="Li L."/>
            <person name="Tang Y."/>
            <person name="Lv G."/>
            <person name="Zhou Y."/>
            <person name="Sun X."/>
            <person name="Brodelius P.E."/>
            <person name="Rose J.K.C."/>
            <person name="Tang K."/>
        </authorList>
    </citation>
    <scope>NUCLEOTIDE SEQUENCE [LARGE SCALE GENOMIC DNA]</scope>
    <source>
        <strain evidence="2">cv. Huhao1</strain>
        <tissue evidence="1">Leaf</tissue>
    </source>
</reference>
<dbReference type="Proteomes" id="UP000245207">
    <property type="component" value="Unassembled WGS sequence"/>
</dbReference>
<gene>
    <name evidence="1" type="ORF">CTI12_AA000340</name>
</gene>
<accession>A0A2U1QJM2</accession>
<dbReference type="OrthoDB" id="10583032at2759"/>
<evidence type="ECO:0000313" key="2">
    <source>
        <dbReference type="Proteomes" id="UP000245207"/>
    </source>
</evidence>
<dbReference type="Pfam" id="PF05753">
    <property type="entry name" value="TRAP_beta"/>
    <property type="match status" value="1"/>
</dbReference>
<evidence type="ECO:0000313" key="1">
    <source>
        <dbReference type="EMBL" id="PWA98220.1"/>
    </source>
</evidence>
<sequence length="80" mass="9101">MDILGKCQIKINLTYKPLLVFRAAYDISLTDVGWSPEIFSIISGNTSTSWEKLGMRHIYTTSRLPLEILSDKPQEINLKS</sequence>
<dbReference type="EMBL" id="PKPP01000076">
    <property type="protein sequence ID" value="PWA98220.1"/>
    <property type="molecule type" value="Genomic_DNA"/>
</dbReference>
<proteinExistence type="predicted"/>
<dbReference type="AlphaFoldDB" id="A0A2U1QJM2"/>
<organism evidence="1 2">
    <name type="scientific">Artemisia annua</name>
    <name type="common">Sweet wormwood</name>
    <dbReference type="NCBI Taxonomy" id="35608"/>
    <lineage>
        <taxon>Eukaryota</taxon>
        <taxon>Viridiplantae</taxon>
        <taxon>Streptophyta</taxon>
        <taxon>Embryophyta</taxon>
        <taxon>Tracheophyta</taxon>
        <taxon>Spermatophyta</taxon>
        <taxon>Magnoliopsida</taxon>
        <taxon>eudicotyledons</taxon>
        <taxon>Gunneridae</taxon>
        <taxon>Pentapetalae</taxon>
        <taxon>asterids</taxon>
        <taxon>campanulids</taxon>
        <taxon>Asterales</taxon>
        <taxon>Asteraceae</taxon>
        <taxon>Asteroideae</taxon>
        <taxon>Anthemideae</taxon>
        <taxon>Artemisiinae</taxon>
        <taxon>Artemisia</taxon>
    </lineage>
</organism>
<protein>
    <submittedName>
        <fullName evidence="1">Translocon-associated protein subunit beta</fullName>
    </submittedName>
</protein>
<keyword evidence="2" id="KW-1185">Reference proteome</keyword>